<dbReference type="EC" id="4.1.2.4" evidence="7"/>
<dbReference type="CDD" id="cd00959">
    <property type="entry name" value="DeoC"/>
    <property type="match status" value="1"/>
</dbReference>
<evidence type="ECO:0000256" key="2">
    <source>
        <dbReference type="ARBA" id="ARBA00022490"/>
    </source>
</evidence>
<dbReference type="GO" id="GO:0006018">
    <property type="term" value="P:2-deoxyribose 1-phosphate catabolic process"/>
    <property type="evidence" value="ECO:0007669"/>
    <property type="project" value="UniProtKB-UniRule"/>
</dbReference>
<dbReference type="NCBIfam" id="TIGR00126">
    <property type="entry name" value="deoC"/>
    <property type="match status" value="1"/>
</dbReference>
<dbReference type="Gene3D" id="3.20.20.70">
    <property type="entry name" value="Aldolase class I"/>
    <property type="match status" value="1"/>
</dbReference>
<keyword evidence="9" id="KW-1185">Reference proteome</keyword>
<dbReference type="GO" id="GO:0009264">
    <property type="term" value="P:deoxyribonucleotide catabolic process"/>
    <property type="evidence" value="ECO:0007669"/>
    <property type="project" value="UniProtKB-UniRule"/>
</dbReference>
<dbReference type="Proteomes" id="UP000192359">
    <property type="component" value="Unassembled WGS sequence"/>
</dbReference>
<dbReference type="PIRSF" id="PIRSF001357">
    <property type="entry name" value="DeoC"/>
    <property type="match status" value="1"/>
</dbReference>
<dbReference type="PANTHER" id="PTHR10889:SF1">
    <property type="entry name" value="DEOXYRIBOSE-PHOSPHATE ALDOLASE"/>
    <property type="match status" value="1"/>
</dbReference>
<comment type="catalytic activity">
    <reaction evidence="5 7">
        <text>2-deoxy-D-ribose 5-phosphate = D-glyceraldehyde 3-phosphate + acetaldehyde</text>
        <dbReference type="Rhea" id="RHEA:12821"/>
        <dbReference type="ChEBI" id="CHEBI:15343"/>
        <dbReference type="ChEBI" id="CHEBI:59776"/>
        <dbReference type="ChEBI" id="CHEBI:62877"/>
        <dbReference type="EC" id="4.1.2.4"/>
    </reaction>
</comment>
<comment type="caution">
    <text evidence="8">The sequence shown here is derived from an EMBL/GenBank/DDBJ whole genome shotgun (WGS) entry which is preliminary data.</text>
</comment>
<comment type="subcellular location">
    <subcellularLocation>
        <location evidence="7">Cytoplasm</location>
    </subcellularLocation>
</comment>
<dbReference type="UniPathway" id="UPA00002">
    <property type="reaction ID" value="UER00468"/>
</dbReference>
<feature type="active site" description="Schiff-base intermediate with acetaldehyde" evidence="7">
    <location>
        <position position="160"/>
    </location>
</feature>
<proteinExistence type="inferred from homology"/>
<dbReference type="Pfam" id="PF01791">
    <property type="entry name" value="DeoC"/>
    <property type="match status" value="1"/>
</dbReference>
<reference evidence="8 9" key="1">
    <citation type="submission" date="2016-05" db="EMBL/GenBank/DDBJ databases">
        <title>Draft genome sequence of a porcine commensal Rothia nasimurium.</title>
        <authorList>
            <person name="Gaiser R.A."/>
            <person name="Van Baarlen P."/>
            <person name="Wells J.M."/>
        </authorList>
    </citation>
    <scope>NUCLEOTIDE SEQUENCE [LARGE SCALE GENOMIC DNA]</scope>
    <source>
        <strain evidence="8 9">PT-32</strain>
    </source>
</reference>
<dbReference type="GO" id="GO:0016052">
    <property type="term" value="P:carbohydrate catabolic process"/>
    <property type="evidence" value="ECO:0007669"/>
    <property type="project" value="TreeGrafter"/>
</dbReference>
<dbReference type="RefSeq" id="WP_083093379.1">
    <property type="nucleotide sequence ID" value="NZ_LXWF01000043.1"/>
</dbReference>
<protein>
    <recommendedName>
        <fullName evidence="7">Deoxyribose-phosphate aldolase</fullName>
        <shortName evidence="7">DERA</shortName>
        <ecNumber evidence="7">4.1.2.4</ecNumber>
    </recommendedName>
    <alternativeName>
        <fullName evidence="7">2-deoxy-D-ribose 5-phosphate aldolase</fullName>
    </alternativeName>
    <alternativeName>
        <fullName evidence="7">Phosphodeoxyriboaldolase</fullName>
        <shortName evidence="7">Deoxyriboaldolase</shortName>
    </alternativeName>
</protein>
<organism evidence="8 9">
    <name type="scientific">Rothia nasimurium</name>
    <dbReference type="NCBI Taxonomy" id="85336"/>
    <lineage>
        <taxon>Bacteria</taxon>
        <taxon>Bacillati</taxon>
        <taxon>Actinomycetota</taxon>
        <taxon>Actinomycetes</taxon>
        <taxon>Micrococcales</taxon>
        <taxon>Micrococcaceae</taxon>
        <taxon>Rothia</taxon>
    </lineage>
</organism>
<dbReference type="SMART" id="SM01133">
    <property type="entry name" value="DeoC"/>
    <property type="match status" value="1"/>
</dbReference>
<evidence type="ECO:0000256" key="4">
    <source>
        <dbReference type="ARBA" id="ARBA00023270"/>
    </source>
</evidence>
<dbReference type="PANTHER" id="PTHR10889">
    <property type="entry name" value="DEOXYRIBOSE-PHOSPHATE ALDOLASE"/>
    <property type="match status" value="1"/>
</dbReference>
<evidence type="ECO:0000256" key="5">
    <source>
        <dbReference type="ARBA" id="ARBA00048791"/>
    </source>
</evidence>
<dbReference type="GO" id="GO:0004139">
    <property type="term" value="F:deoxyribose-phosphate aldolase activity"/>
    <property type="evidence" value="ECO:0007669"/>
    <property type="project" value="UniProtKB-UniRule"/>
</dbReference>
<dbReference type="OrthoDB" id="6579831at2"/>
<dbReference type="InterPro" id="IPR028581">
    <property type="entry name" value="DeoC_typeI"/>
</dbReference>
<evidence type="ECO:0000256" key="6">
    <source>
        <dbReference type="ARBA" id="ARBA00056337"/>
    </source>
</evidence>
<comment type="function">
    <text evidence="6 7">Catalyzes a reversible aldol reaction between acetaldehyde and D-glyceraldehyde 3-phosphate to generate 2-deoxy-D-ribose 5-phosphate.</text>
</comment>
<evidence type="ECO:0000256" key="1">
    <source>
        <dbReference type="ARBA" id="ARBA00010936"/>
    </source>
</evidence>
<dbReference type="InterPro" id="IPR011343">
    <property type="entry name" value="DeoC"/>
</dbReference>
<keyword evidence="4 7" id="KW-0704">Schiff base</keyword>
<gene>
    <name evidence="7" type="primary">deoC</name>
    <name evidence="8" type="ORF">A7979_07020</name>
</gene>
<name>A0A1Y1RM27_9MICC</name>
<evidence type="ECO:0000256" key="7">
    <source>
        <dbReference type="HAMAP-Rule" id="MF_00114"/>
    </source>
</evidence>
<accession>A0A1Y1RM27</accession>
<dbReference type="FunFam" id="3.20.20.70:FF:000044">
    <property type="entry name" value="Deoxyribose-phosphate aldolase"/>
    <property type="match status" value="1"/>
</dbReference>
<evidence type="ECO:0000256" key="3">
    <source>
        <dbReference type="ARBA" id="ARBA00023239"/>
    </source>
</evidence>
<comment type="similarity">
    <text evidence="1 7">Belongs to the DeoC/FbaB aldolase family. DeoC type 1 subfamily.</text>
</comment>
<dbReference type="InterPro" id="IPR002915">
    <property type="entry name" value="DeoC/FbaB/LacD_aldolase"/>
</dbReference>
<evidence type="ECO:0000313" key="9">
    <source>
        <dbReference type="Proteomes" id="UP000192359"/>
    </source>
</evidence>
<dbReference type="GO" id="GO:0005737">
    <property type="term" value="C:cytoplasm"/>
    <property type="evidence" value="ECO:0007669"/>
    <property type="project" value="UniProtKB-SubCell"/>
</dbReference>
<dbReference type="AlphaFoldDB" id="A0A1Y1RM27"/>
<keyword evidence="2 7" id="KW-0963">Cytoplasm</keyword>
<feature type="active site" description="Proton donor/acceptor" evidence="7">
    <location>
        <position position="189"/>
    </location>
</feature>
<evidence type="ECO:0000313" key="8">
    <source>
        <dbReference type="EMBL" id="ORC15481.1"/>
    </source>
</evidence>
<dbReference type="EMBL" id="LXWF01000043">
    <property type="protein sequence ID" value="ORC15481.1"/>
    <property type="molecule type" value="Genomic_DNA"/>
</dbReference>
<keyword evidence="3 7" id="KW-0456">Lyase</keyword>
<dbReference type="InterPro" id="IPR013785">
    <property type="entry name" value="Aldolase_TIM"/>
</dbReference>
<feature type="active site" description="Proton donor/acceptor" evidence="7">
    <location>
        <position position="96"/>
    </location>
</feature>
<dbReference type="HAMAP" id="MF_00114">
    <property type="entry name" value="DeoC_type1"/>
    <property type="match status" value="1"/>
</dbReference>
<comment type="pathway">
    <text evidence="7">Carbohydrate degradation; 2-deoxy-D-ribose 1-phosphate degradation; D-glyceraldehyde 3-phosphate and acetaldehyde from 2-deoxy-alpha-D-ribose 1-phosphate: step 2/2.</text>
</comment>
<sequence>MTAELSQAELAALIDHTILAPTASEADVRRLCHEARQYGFASVCANPVWAPVLAEELADSKPVPCVVVGFPFGASATVVKAFEAKTAVEAGAREVDMVINIADARAEKKDALVTDIRAVADAVHAGGALLKVILETSELTDDQKVLACQASVEAGADFVKTSTGYSSAGATVEDIALMRAAVGPTVGVKASGGVRTREEALAMIDAGATRIGASQGIAIIGAGQTAQSGY</sequence>
<dbReference type="SUPFAM" id="SSF51569">
    <property type="entry name" value="Aldolase"/>
    <property type="match status" value="1"/>
</dbReference>